<feature type="transmembrane region" description="Helical" evidence="7">
    <location>
        <begin position="139"/>
        <end position="158"/>
    </location>
</feature>
<evidence type="ECO:0000256" key="7">
    <source>
        <dbReference type="SAM" id="Phobius"/>
    </source>
</evidence>
<dbReference type="Gene3D" id="1.10.1760.20">
    <property type="match status" value="1"/>
</dbReference>
<evidence type="ECO:0000256" key="4">
    <source>
        <dbReference type="ARBA" id="ARBA00022692"/>
    </source>
</evidence>
<dbReference type="GO" id="GO:0000041">
    <property type="term" value="P:transition metal ion transport"/>
    <property type="evidence" value="ECO:0007669"/>
    <property type="project" value="InterPro"/>
</dbReference>
<dbReference type="AlphaFoldDB" id="A0A841C267"/>
<feature type="transmembrane region" description="Helical" evidence="7">
    <location>
        <begin position="310"/>
        <end position="332"/>
    </location>
</feature>
<evidence type="ECO:0000256" key="6">
    <source>
        <dbReference type="ARBA" id="ARBA00023136"/>
    </source>
</evidence>
<keyword evidence="4 7" id="KW-0812">Transmembrane</keyword>
<keyword evidence="6 7" id="KW-0472">Membrane</keyword>
<dbReference type="EMBL" id="JACHMN010000003">
    <property type="protein sequence ID" value="MBB5873152.1"/>
    <property type="molecule type" value="Genomic_DNA"/>
</dbReference>
<dbReference type="InterPro" id="IPR025937">
    <property type="entry name" value="PDGLE_dom"/>
</dbReference>
<feature type="transmembrane region" description="Helical" evidence="7">
    <location>
        <begin position="114"/>
        <end position="133"/>
    </location>
</feature>
<evidence type="ECO:0000256" key="2">
    <source>
        <dbReference type="ARBA" id="ARBA00022448"/>
    </source>
</evidence>
<organism evidence="9 10">
    <name type="scientific">Allocatelliglobosispora scoriae</name>
    <dbReference type="NCBI Taxonomy" id="643052"/>
    <lineage>
        <taxon>Bacteria</taxon>
        <taxon>Bacillati</taxon>
        <taxon>Actinomycetota</taxon>
        <taxon>Actinomycetes</taxon>
        <taxon>Micromonosporales</taxon>
        <taxon>Micromonosporaceae</taxon>
        <taxon>Allocatelliglobosispora</taxon>
    </lineage>
</organism>
<dbReference type="Pfam" id="PF13190">
    <property type="entry name" value="PDGLE"/>
    <property type="match status" value="1"/>
</dbReference>
<feature type="transmembrane region" description="Helical" evidence="7">
    <location>
        <begin position="12"/>
        <end position="33"/>
    </location>
</feature>
<keyword evidence="5 7" id="KW-1133">Transmembrane helix</keyword>
<keyword evidence="10" id="KW-1185">Reference proteome</keyword>
<dbReference type="GO" id="GO:0005886">
    <property type="term" value="C:plasma membrane"/>
    <property type="evidence" value="ECO:0007669"/>
    <property type="project" value="UniProtKB-SubCell"/>
</dbReference>
<feature type="transmembrane region" description="Helical" evidence="7">
    <location>
        <begin position="236"/>
        <end position="255"/>
    </location>
</feature>
<evidence type="ECO:0000256" key="3">
    <source>
        <dbReference type="ARBA" id="ARBA00022475"/>
    </source>
</evidence>
<dbReference type="InterPro" id="IPR002751">
    <property type="entry name" value="CbiM/NikMN"/>
</dbReference>
<dbReference type="Pfam" id="PF01891">
    <property type="entry name" value="CbiM"/>
    <property type="match status" value="1"/>
</dbReference>
<evidence type="ECO:0000256" key="5">
    <source>
        <dbReference type="ARBA" id="ARBA00022989"/>
    </source>
</evidence>
<keyword evidence="2" id="KW-0813">Transport</keyword>
<name>A0A841C267_9ACTN</name>
<gene>
    <name evidence="9" type="ORF">F4553_006586</name>
</gene>
<accession>A0A841C267</accession>
<evidence type="ECO:0000313" key="9">
    <source>
        <dbReference type="EMBL" id="MBB5873152.1"/>
    </source>
</evidence>
<comment type="caution">
    <text evidence="9">The sequence shown here is derived from an EMBL/GenBank/DDBJ whole genome shotgun (WGS) entry which is preliminary data.</text>
</comment>
<evidence type="ECO:0000313" key="10">
    <source>
        <dbReference type="Proteomes" id="UP000587527"/>
    </source>
</evidence>
<evidence type="ECO:0000259" key="8">
    <source>
        <dbReference type="Pfam" id="PF13190"/>
    </source>
</evidence>
<proteinExistence type="predicted"/>
<keyword evidence="3" id="KW-1003">Cell membrane</keyword>
<dbReference type="PANTHER" id="PTHR34229">
    <property type="entry name" value="METAL TRANSPORT PROTEIN HI_1621-RELATED"/>
    <property type="match status" value="1"/>
</dbReference>
<sequence length="348" mass="34798">MNVAMHISNGIINGPISLVFGLVAVSAITFCLVRARGDLNDRLAPMAGLVAAFIFAVQMLNFPVLPGVSGHLLGGALAATLVGPWVGVLCVSVVLVVQALVFADGGITALGLNIFNMALLGTAVGYLMVIALLKLLPRTAAGAGFAVFIASVVSVTLASQGFVLEYLLGGGVDLTIGYGKISAVMAGVHSLIGIGEGLIAAATVTTVAKVRPDLVYALRGRALDAPGAVRGSARPVVIAGLVAALALAGGVSYFASSAPDGLDATTLRGCTLNDAGEIIGGTCMAQSAQDHEFGGGFLADYGINGIDGTVGIAGVIGVLLTFAVGLGIAWTIRRRRAHAALPSTPVGG</sequence>
<dbReference type="PANTHER" id="PTHR34229:SF1">
    <property type="entry name" value="METAL TRANSPORT PROTEIN HI_1621-RELATED"/>
    <property type="match status" value="1"/>
</dbReference>
<feature type="domain" description="PDGLE" evidence="8">
    <location>
        <begin position="235"/>
        <end position="334"/>
    </location>
</feature>
<reference evidence="9 10" key="1">
    <citation type="submission" date="2020-08" db="EMBL/GenBank/DDBJ databases">
        <title>Sequencing the genomes of 1000 actinobacteria strains.</title>
        <authorList>
            <person name="Klenk H.-P."/>
        </authorList>
    </citation>
    <scope>NUCLEOTIDE SEQUENCE [LARGE SCALE GENOMIC DNA]</scope>
    <source>
        <strain evidence="9 10">DSM 45362</strain>
    </source>
</reference>
<evidence type="ECO:0000256" key="1">
    <source>
        <dbReference type="ARBA" id="ARBA00004651"/>
    </source>
</evidence>
<feature type="transmembrane region" description="Helical" evidence="7">
    <location>
        <begin position="45"/>
        <end position="64"/>
    </location>
</feature>
<protein>
    <submittedName>
        <fullName evidence="9">Cobalt/nickel transport system permease protein</fullName>
    </submittedName>
</protein>
<dbReference type="Proteomes" id="UP000587527">
    <property type="component" value="Unassembled WGS sequence"/>
</dbReference>
<feature type="transmembrane region" description="Helical" evidence="7">
    <location>
        <begin position="76"/>
        <end position="102"/>
    </location>
</feature>
<comment type="subcellular location">
    <subcellularLocation>
        <location evidence="1">Cell membrane</location>
        <topology evidence="1">Multi-pass membrane protein</topology>
    </subcellularLocation>
</comment>